<feature type="compositionally biased region" description="Basic and acidic residues" evidence="1">
    <location>
        <begin position="259"/>
        <end position="276"/>
    </location>
</feature>
<feature type="region of interest" description="Disordered" evidence="1">
    <location>
        <begin position="337"/>
        <end position="418"/>
    </location>
</feature>
<feature type="region of interest" description="Disordered" evidence="1">
    <location>
        <begin position="59"/>
        <end position="305"/>
    </location>
</feature>
<protein>
    <submittedName>
        <fullName evidence="2">Uncharacterized protein</fullName>
    </submittedName>
</protein>
<keyword evidence="3" id="KW-1185">Reference proteome</keyword>
<evidence type="ECO:0000313" key="3">
    <source>
        <dbReference type="Proteomes" id="UP000749293"/>
    </source>
</evidence>
<dbReference type="RefSeq" id="XP_035323613.1">
    <property type="nucleotide sequence ID" value="XM_035465776.1"/>
</dbReference>
<organism evidence="2 3">
    <name type="scientific">Geosmithia morbida</name>
    <dbReference type="NCBI Taxonomy" id="1094350"/>
    <lineage>
        <taxon>Eukaryota</taxon>
        <taxon>Fungi</taxon>
        <taxon>Dikarya</taxon>
        <taxon>Ascomycota</taxon>
        <taxon>Pezizomycotina</taxon>
        <taxon>Sordariomycetes</taxon>
        <taxon>Hypocreomycetidae</taxon>
        <taxon>Hypocreales</taxon>
        <taxon>Bionectriaceae</taxon>
        <taxon>Geosmithia</taxon>
    </lineage>
</organism>
<reference evidence="2" key="1">
    <citation type="submission" date="2020-03" db="EMBL/GenBank/DDBJ databases">
        <title>Site-based positive gene gene selection in Geosmithia morbida across the United States reveals a broad range of putative effectors and factors for local host and environmental adapation.</title>
        <authorList>
            <person name="Onufrak A."/>
            <person name="Murdoch R.W."/>
            <person name="Gazis R."/>
            <person name="Huff M."/>
            <person name="Staton M."/>
            <person name="Klingeman W."/>
            <person name="Hadziabdic D."/>
        </authorList>
    </citation>
    <scope>NUCLEOTIDE SEQUENCE</scope>
    <source>
        <strain evidence="2">1262</strain>
    </source>
</reference>
<feature type="compositionally biased region" description="Polar residues" evidence="1">
    <location>
        <begin position="377"/>
        <end position="396"/>
    </location>
</feature>
<dbReference type="AlphaFoldDB" id="A0A9P4Z037"/>
<feature type="compositionally biased region" description="Basic and acidic residues" evidence="1">
    <location>
        <begin position="217"/>
        <end position="229"/>
    </location>
</feature>
<evidence type="ECO:0000313" key="2">
    <source>
        <dbReference type="EMBL" id="KAF4124961.1"/>
    </source>
</evidence>
<dbReference type="EMBL" id="JAANYQ010000003">
    <property type="protein sequence ID" value="KAF4124961.1"/>
    <property type="molecule type" value="Genomic_DNA"/>
</dbReference>
<feature type="compositionally biased region" description="Polar residues" evidence="1">
    <location>
        <begin position="101"/>
        <end position="110"/>
    </location>
</feature>
<dbReference type="OrthoDB" id="3538943at2759"/>
<feature type="compositionally biased region" description="Low complexity" evidence="1">
    <location>
        <begin position="111"/>
        <end position="126"/>
    </location>
</feature>
<feature type="compositionally biased region" description="Low complexity" evidence="1">
    <location>
        <begin position="624"/>
        <end position="657"/>
    </location>
</feature>
<proteinExistence type="predicted"/>
<feature type="compositionally biased region" description="Acidic residues" evidence="1">
    <location>
        <begin position="88"/>
        <end position="98"/>
    </location>
</feature>
<feature type="compositionally biased region" description="Polar residues" evidence="1">
    <location>
        <begin position="551"/>
        <end position="560"/>
    </location>
</feature>
<accession>A0A9P4Z037</accession>
<dbReference type="GeneID" id="55970028"/>
<evidence type="ECO:0000256" key="1">
    <source>
        <dbReference type="SAM" id="MobiDB-lite"/>
    </source>
</evidence>
<sequence>MSFEITRLLGTKTSISVPKDQEKVLDRHGMGAVRSDDYPISVDDVSSRVLSSLTEARVNNQKRDWTAAGLKESGGPKEKKKSRPNDDAVTDADTDEAVNDSRPSGQETTQEPAAAAGREPAAARDASQTTAVEDGTGATQKSSHPANRGSSSPVRSQPDNAEEQQTARTAAKPRSKTKPQSLAPVIHLPSSMEEPEDLEVQVPVARGQQQEAVPTSKADDDSKSPDKTPRVRQRTAMETPPCAQPSQTSVIPGTVARDAGSDDRNNGGSKDLDMYRRRSKRMKPIEFSDDPMDTGADVRSANPSTSFQRMAPTIGVEHGGGLSVQRNGGVMVNERRQVAATPSPSRANGPVAGGRDELMHEPGEDEAQAAETRSHTRQYSTPAQGSGQYASTPAHHQQQQQQQQQYTPGDPRGDDGALEPFEMFLTTYPSYITQHSGSLALFVKACMCLDHMAKHRSLHRCLWDDFIRAFSAQYLDYVRDATDPLVASDWYNDRDELPLFSAQVVRKENLGAILELYSDEVAKAKRYVVGGGGDGGRGRRRRWTVDRSSGAADTTINTDTPRARAVTQPQAVAPVTFGSGRPSPTLSFRASPTWRRDGGSRSSDLVRTGGEAHKDDDGGGGSSPAVPVAETPTAAANPSGSGFRGSTSTFGRSTPAAAPAPPPSSAGSSTPRLAREYFRSLGRRRSVKDQEKVDDLIRNAFKGRRSNGF</sequence>
<feature type="region of interest" description="Disordered" evidence="1">
    <location>
        <begin position="531"/>
        <end position="674"/>
    </location>
</feature>
<feature type="compositionally biased region" description="Polar residues" evidence="1">
    <location>
        <begin position="127"/>
        <end position="168"/>
    </location>
</feature>
<name>A0A9P4Z037_9HYPO</name>
<dbReference type="Proteomes" id="UP000749293">
    <property type="component" value="Unassembled WGS sequence"/>
</dbReference>
<gene>
    <name evidence="2" type="ORF">GMORB2_3800</name>
</gene>
<comment type="caution">
    <text evidence="2">The sequence shown here is derived from an EMBL/GenBank/DDBJ whole genome shotgun (WGS) entry which is preliminary data.</text>
</comment>